<keyword evidence="3" id="KW-1185">Reference proteome</keyword>
<dbReference type="AlphaFoldDB" id="A0A0D3GF12"/>
<dbReference type="Proteomes" id="UP000026960">
    <property type="component" value="Chromosome 6"/>
</dbReference>
<feature type="region of interest" description="Disordered" evidence="1">
    <location>
        <begin position="230"/>
        <end position="257"/>
    </location>
</feature>
<dbReference type="PaxDb" id="65489-OBART06G09830.1"/>
<dbReference type="STRING" id="65489.A0A0D3GF12"/>
<protein>
    <submittedName>
        <fullName evidence="2">Uncharacterized protein</fullName>
    </submittedName>
</protein>
<evidence type="ECO:0000313" key="3">
    <source>
        <dbReference type="Proteomes" id="UP000026960"/>
    </source>
</evidence>
<sequence length="414" mass="44159">MARFQITHYKRGYYIPESRSKTTGDTCKVSDDTYQVSCDSYHVKGDTREMILARYQMTLIVSTAPHAHSSSGGAPPPLMHRRPNNRRRGSLGEYNVLLRLRPDDDGVQRSWHLLFLPGNTTAGRKPRLVQSYKHVVDSFAAPLTEVDRDGSSVQEARLLVLLPGRHRSLASKPSKNSFACIASLSRKEDGNLARSGHGAAHGGGSTPTELLRMRRDSGDGDSATCAAEVDEAGEARGRRRSGGDACTGSNGGDVEGDQEGVGCRPLCVELAEEERDEGEESVELVGRLSSSGSIGTGRASLPLLKIDGREGEGARTPRKRELDEGSDGSGARGEWEGGACVDAVVVVGEVGGGGVGGRRRGRGRMERVCHRRHRRGGGDGGACGGKRLRVEEAMADNMACLLPMPSSTSPAPTS</sequence>
<feature type="region of interest" description="Disordered" evidence="1">
    <location>
        <begin position="64"/>
        <end position="87"/>
    </location>
</feature>
<name>A0A0D3GF12_9ORYZ</name>
<organism evidence="2">
    <name type="scientific">Oryza barthii</name>
    <dbReference type="NCBI Taxonomy" id="65489"/>
    <lineage>
        <taxon>Eukaryota</taxon>
        <taxon>Viridiplantae</taxon>
        <taxon>Streptophyta</taxon>
        <taxon>Embryophyta</taxon>
        <taxon>Tracheophyta</taxon>
        <taxon>Spermatophyta</taxon>
        <taxon>Magnoliopsida</taxon>
        <taxon>Liliopsida</taxon>
        <taxon>Poales</taxon>
        <taxon>Poaceae</taxon>
        <taxon>BOP clade</taxon>
        <taxon>Oryzoideae</taxon>
        <taxon>Oryzeae</taxon>
        <taxon>Oryzinae</taxon>
        <taxon>Oryza</taxon>
    </lineage>
</organism>
<reference evidence="2" key="2">
    <citation type="submission" date="2015-03" db="UniProtKB">
        <authorList>
            <consortium name="EnsemblPlants"/>
        </authorList>
    </citation>
    <scope>IDENTIFICATION</scope>
</reference>
<dbReference type="EnsemblPlants" id="OBART06G09830.1">
    <property type="protein sequence ID" value="OBART06G09830.1"/>
    <property type="gene ID" value="OBART06G09830"/>
</dbReference>
<accession>A0A0D3GF12</accession>
<proteinExistence type="predicted"/>
<dbReference type="Gramene" id="OBART06G09830.1">
    <property type="protein sequence ID" value="OBART06G09830.1"/>
    <property type="gene ID" value="OBART06G09830"/>
</dbReference>
<feature type="compositionally biased region" description="Basic and acidic residues" evidence="1">
    <location>
        <begin position="307"/>
        <end position="323"/>
    </location>
</feature>
<dbReference type="eggNOG" id="ENOG502R4YQ">
    <property type="taxonomic scope" value="Eukaryota"/>
</dbReference>
<reference evidence="2" key="1">
    <citation type="journal article" date="2009" name="Rice">
        <title>De Novo Next Generation Sequencing of Plant Genomes.</title>
        <authorList>
            <person name="Rounsley S."/>
            <person name="Marri P.R."/>
            <person name="Yu Y."/>
            <person name="He R."/>
            <person name="Sisneros N."/>
            <person name="Goicoechea J.L."/>
            <person name="Lee S.J."/>
            <person name="Angelova A."/>
            <person name="Kudrna D."/>
            <person name="Luo M."/>
            <person name="Affourtit J."/>
            <person name="Desany B."/>
            <person name="Knight J."/>
            <person name="Niazi F."/>
            <person name="Egholm M."/>
            <person name="Wing R.A."/>
        </authorList>
    </citation>
    <scope>NUCLEOTIDE SEQUENCE [LARGE SCALE GENOMIC DNA]</scope>
    <source>
        <strain evidence="2">cv. IRGC 105608</strain>
    </source>
</reference>
<feature type="region of interest" description="Disordered" evidence="1">
    <location>
        <begin position="355"/>
        <end position="384"/>
    </location>
</feature>
<evidence type="ECO:0000313" key="2">
    <source>
        <dbReference type="EnsemblPlants" id="OBART06G09830.1"/>
    </source>
</evidence>
<feature type="region of interest" description="Disordered" evidence="1">
    <location>
        <begin position="307"/>
        <end position="335"/>
    </location>
</feature>
<evidence type="ECO:0000256" key="1">
    <source>
        <dbReference type="SAM" id="MobiDB-lite"/>
    </source>
</evidence>
<dbReference type="HOGENOM" id="CLU_790803_0_0_1"/>